<reference evidence="10 11" key="1">
    <citation type="submission" date="2018-12" db="EMBL/GenBank/DDBJ databases">
        <authorList>
            <person name="Li S."/>
            <person name="Yang R."/>
            <person name="Chen G."/>
            <person name="Zou L."/>
            <person name="Zhang C."/>
            <person name="Chen Y."/>
            <person name="Liu Z."/>
            <person name="Li Y."/>
            <person name="Yan Y."/>
            <person name="Huang M."/>
            <person name="Chen T."/>
        </authorList>
    </citation>
    <scope>NUCLEOTIDE SEQUENCE [LARGE SCALE GENOMIC DNA]</scope>
    <source>
        <strain evidence="10 11">2014</strain>
    </source>
</reference>
<feature type="transmembrane region" description="Helical" evidence="8">
    <location>
        <begin position="160"/>
        <end position="182"/>
    </location>
</feature>
<organism evidence="10 11">
    <name type="scientific">Pseudomonas oryziphila</name>
    <dbReference type="NCBI Taxonomy" id="2894079"/>
    <lineage>
        <taxon>Bacteria</taxon>
        <taxon>Pseudomonadati</taxon>
        <taxon>Pseudomonadota</taxon>
        <taxon>Gammaproteobacteria</taxon>
        <taxon>Pseudomonadales</taxon>
        <taxon>Pseudomonadaceae</taxon>
        <taxon>Pseudomonas</taxon>
    </lineage>
</organism>
<dbReference type="EMBL" id="CP034337">
    <property type="protein sequence ID" value="AZL75871.1"/>
    <property type="molecule type" value="Genomic_DNA"/>
</dbReference>
<dbReference type="RefSeq" id="WP_125465722.1">
    <property type="nucleotide sequence ID" value="NZ_CP034337.1"/>
</dbReference>
<keyword evidence="7 8" id="KW-0472">Membrane</keyword>
<sequence>MTRTSSTPAEDQHLQRNLTNRHIQLIAIGGAIGTGLFMGSGKTISLAGPSIIFVYMIIGFMLFFVMRAMGELLLSNLNYKSFIDFSADLLGPWAGYFTGWTYWFCWVVTGIADVVAIAAYTQFWFPDMPQWIPALSCVALLLSLNLVTVKLFGEMEFWFALIKIVAILGLVVTGLYMVITGFQSPGGDTASLANLWNDGGMFPHGLMGFFAGFQIAVFAFVGIELVGTTAAEAKNPERTLPRAINSIPIRIIVFYVLALVAIMAVTPWRDVVPGKSPFVELFMLAGLPAAASIINFVVLTSAASSANSGVFSTSRMLFGLAQEGDAPKAFEKLSRRAVPANGLYFSCACLLLGAVLIYLVPDVVEAFTLVTTVSAVLFMFVWTLILLSYLSYRKNRAALHEASNYKMPGGRFMCYVCLVFFAGILVLLSLRDDTRQALVVTPIWFVLLAVTYQFVRSKRQPRAAVGEASNN</sequence>
<dbReference type="PANTHER" id="PTHR43495">
    <property type="entry name" value="GABA PERMEASE"/>
    <property type="match status" value="1"/>
</dbReference>
<evidence type="ECO:0000256" key="7">
    <source>
        <dbReference type="ARBA" id="ARBA00023136"/>
    </source>
</evidence>
<dbReference type="Proteomes" id="UP000272622">
    <property type="component" value="Chromosome"/>
</dbReference>
<evidence type="ECO:0000256" key="8">
    <source>
        <dbReference type="SAM" id="Phobius"/>
    </source>
</evidence>
<dbReference type="InterPro" id="IPR004840">
    <property type="entry name" value="Amino_acid_permease_CS"/>
</dbReference>
<keyword evidence="4 8" id="KW-0812">Transmembrane</keyword>
<feature type="transmembrane region" description="Helical" evidence="8">
    <location>
        <begin position="436"/>
        <end position="455"/>
    </location>
</feature>
<dbReference type="PANTHER" id="PTHR43495:SF2">
    <property type="entry name" value="D-SERINE_D-ALANINE_GLYCINE TRANSPORTER"/>
    <property type="match status" value="1"/>
</dbReference>
<dbReference type="Pfam" id="PF00324">
    <property type="entry name" value="AA_permease"/>
    <property type="match status" value="1"/>
</dbReference>
<dbReference type="PROSITE" id="PS00218">
    <property type="entry name" value="AMINO_ACID_PERMEASE_1"/>
    <property type="match status" value="1"/>
</dbReference>
<keyword evidence="2" id="KW-0813">Transport</keyword>
<gene>
    <name evidence="10" type="ORF">EI693_23425</name>
</gene>
<evidence type="ECO:0000256" key="2">
    <source>
        <dbReference type="ARBA" id="ARBA00022448"/>
    </source>
</evidence>
<feature type="domain" description="Amino acid permease/ SLC12A" evidence="9">
    <location>
        <begin position="22"/>
        <end position="461"/>
    </location>
</feature>
<accession>A0ABN5TQ04</accession>
<feature type="transmembrane region" description="Helical" evidence="8">
    <location>
        <begin position="21"/>
        <end position="40"/>
    </location>
</feature>
<keyword evidence="3" id="KW-1003">Cell membrane</keyword>
<feature type="transmembrane region" description="Helical" evidence="8">
    <location>
        <begin position="46"/>
        <end position="66"/>
    </location>
</feature>
<feature type="transmembrane region" description="Helical" evidence="8">
    <location>
        <begin position="342"/>
        <end position="360"/>
    </location>
</feature>
<feature type="transmembrane region" description="Helical" evidence="8">
    <location>
        <begin position="103"/>
        <end position="125"/>
    </location>
</feature>
<proteinExistence type="predicted"/>
<feature type="transmembrane region" description="Helical" evidence="8">
    <location>
        <begin position="366"/>
        <end position="392"/>
    </location>
</feature>
<evidence type="ECO:0000256" key="4">
    <source>
        <dbReference type="ARBA" id="ARBA00022692"/>
    </source>
</evidence>
<evidence type="ECO:0000256" key="3">
    <source>
        <dbReference type="ARBA" id="ARBA00022475"/>
    </source>
</evidence>
<feature type="transmembrane region" description="Helical" evidence="8">
    <location>
        <begin position="202"/>
        <end position="226"/>
    </location>
</feature>
<feature type="transmembrane region" description="Helical" evidence="8">
    <location>
        <begin position="247"/>
        <end position="269"/>
    </location>
</feature>
<name>A0ABN5TQ04_9PSED</name>
<evidence type="ECO:0000256" key="6">
    <source>
        <dbReference type="ARBA" id="ARBA00022989"/>
    </source>
</evidence>
<evidence type="ECO:0000259" key="9">
    <source>
        <dbReference type="Pfam" id="PF00324"/>
    </source>
</evidence>
<keyword evidence="5" id="KW-0029">Amino-acid transport</keyword>
<dbReference type="PIRSF" id="PIRSF006060">
    <property type="entry name" value="AA_transporter"/>
    <property type="match status" value="1"/>
</dbReference>
<dbReference type="Gene3D" id="1.20.1740.10">
    <property type="entry name" value="Amino acid/polyamine transporter I"/>
    <property type="match status" value="1"/>
</dbReference>
<keyword evidence="11" id="KW-1185">Reference proteome</keyword>
<dbReference type="NCBIfam" id="NF008272">
    <property type="entry name" value="PRK11049.1"/>
    <property type="match status" value="1"/>
</dbReference>
<dbReference type="InterPro" id="IPR004841">
    <property type="entry name" value="AA-permease/SLC12A_dom"/>
</dbReference>
<evidence type="ECO:0000313" key="11">
    <source>
        <dbReference type="Proteomes" id="UP000272622"/>
    </source>
</evidence>
<comment type="subcellular location">
    <subcellularLocation>
        <location evidence="1">Cell membrane</location>
        <topology evidence="1">Multi-pass membrane protein</topology>
    </subcellularLocation>
</comment>
<evidence type="ECO:0000256" key="5">
    <source>
        <dbReference type="ARBA" id="ARBA00022970"/>
    </source>
</evidence>
<protein>
    <submittedName>
        <fullName evidence="10">D-serine/D-alanine/glycine transporter</fullName>
    </submittedName>
</protein>
<evidence type="ECO:0000256" key="1">
    <source>
        <dbReference type="ARBA" id="ARBA00004651"/>
    </source>
</evidence>
<evidence type="ECO:0000313" key="10">
    <source>
        <dbReference type="EMBL" id="AZL75871.1"/>
    </source>
</evidence>
<feature type="transmembrane region" description="Helical" evidence="8">
    <location>
        <begin position="131"/>
        <end position="153"/>
    </location>
</feature>
<feature type="transmembrane region" description="Helical" evidence="8">
    <location>
        <begin position="412"/>
        <end position="430"/>
    </location>
</feature>
<keyword evidence="6 8" id="KW-1133">Transmembrane helix</keyword>
<feature type="transmembrane region" description="Helical" evidence="8">
    <location>
        <begin position="281"/>
        <end position="306"/>
    </location>
</feature>